<dbReference type="SUPFAM" id="SSF50249">
    <property type="entry name" value="Nucleic acid-binding proteins"/>
    <property type="match status" value="1"/>
</dbReference>
<dbReference type="Pfam" id="PF00773">
    <property type="entry name" value="RNB"/>
    <property type="match status" value="2"/>
</dbReference>
<keyword evidence="3" id="KW-1185">Reference proteome</keyword>
<gene>
    <name evidence="2" type="ORF">SAMN05660653_00083</name>
</gene>
<dbReference type="InterPro" id="IPR001900">
    <property type="entry name" value="RNase_II/R"/>
</dbReference>
<dbReference type="PANTHER" id="PTHR23355">
    <property type="entry name" value="RIBONUCLEASE"/>
    <property type="match status" value="1"/>
</dbReference>
<dbReference type="GO" id="GO:0000932">
    <property type="term" value="C:P-body"/>
    <property type="evidence" value="ECO:0007669"/>
    <property type="project" value="TreeGrafter"/>
</dbReference>
<dbReference type="EMBL" id="FMXO01000001">
    <property type="protein sequence ID" value="SDB02409.1"/>
    <property type="molecule type" value="Genomic_DNA"/>
</dbReference>
<name>A0A1G6A1U6_9BACT</name>
<protein>
    <submittedName>
        <fullName evidence="2">Exoribonuclease-2</fullName>
    </submittedName>
</protein>
<feature type="domain" description="RNB" evidence="1">
    <location>
        <begin position="280"/>
        <end position="566"/>
    </location>
</feature>
<dbReference type="PANTHER" id="PTHR23355:SF9">
    <property type="entry name" value="DIS3-LIKE EXONUCLEASE 2"/>
    <property type="match status" value="1"/>
</dbReference>
<dbReference type="Proteomes" id="UP000198771">
    <property type="component" value="Unassembled WGS sequence"/>
</dbReference>
<dbReference type="InterPro" id="IPR050180">
    <property type="entry name" value="RNR_Ribonuclease"/>
</dbReference>
<dbReference type="SMART" id="SM00955">
    <property type="entry name" value="RNB"/>
    <property type="match status" value="1"/>
</dbReference>
<dbReference type="STRING" id="617002.SAMN05660653_00083"/>
<evidence type="ECO:0000313" key="2">
    <source>
        <dbReference type="EMBL" id="SDB02409.1"/>
    </source>
</evidence>
<dbReference type="InterPro" id="IPR012340">
    <property type="entry name" value="NA-bd_OB-fold"/>
</dbReference>
<dbReference type="GO" id="GO:0003723">
    <property type="term" value="F:RNA binding"/>
    <property type="evidence" value="ECO:0007669"/>
    <property type="project" value="InterPro"/>
</dbReference>
<proteinExistence type="predicted"/>
<reference evidence="2 3" key="1">
    <citation type="submission" date="2016-10" db="EMBL/GenBank/DDBJ databases">
        <authorList>
            <person name="de Groot N.N."/>
        </authorList>
    </citation>
    <scope>NUCLEOTIDE SEQUENCE [LARGE SCALE GENOMIC DNA]</scope>
    <source>
        <strain evidence="2 3">ASO4-2</strain>
    </source>
</reference>
<dbReference type="AlphaFoldDB" id="A0A1G6A1U6"/>
<accession>A0A1G6A1U6</accession>
<dbReference type="GO" id="GO:0006402">
    <property type="term" value="P:mRNA catabolic process"/>
    <property type="evidence" value="ECO:0007669"/>
    <property type="project" value="TreeGrafter"/>
</dbReference>
<organism evidence="2 3">
    <name type="scientific">Desulfonatronum thiosulfatophilum</name>
    <dbReference type="NCBI Taxonomy" id="617002"/>
    <lineage>
        <taxon>Bacteria</taxon>
        <taxon>Pseudomonadati</taxon>
        <taxon>Thermodesulfobacteriota</taxon>
        <taxon>Desulfovibrionia</taxon>
        <taxon>Desulfovibrionales</taxon>
        <taxon>Desulfonatronaceae</taxon>
        <taxon>Desulfonatronum</taxon>
    </lineage>
</organism>
<sequence length="683" mass="77212">MIKPQVPPGPGTIVEYLQDNQVHLAVVIEEQSGRVRLFTQRGREMVLPAARLLPWHGPKYPHPATRSEMEERLACHLEQRTELAGTIEVMDIWNLAQGEMTSAPLEWFAELIWDSPNHDQLSAMGRVLLDAKTHFKFQPPSFLIYPEQTVQARLAEQEAAREHQELVVAGQDFFNQLWKTGNTDGCPPEPAAGRLKDLLLRRISNPEDASQDELWRNLIKKLPEHPQQALILAQAWGLVPPHHNHLLDQAGYEWQDAWARDHDLEIRNLSDAVRARTGSFEPLRLFSVDSETTQDIDDAFALERTADGGFHLTLAIACPALEWPWGSELDAAIAQRASSLYLPEGVCHMLPEELGIGLFSLRENEPRPALLLEFELDSEARVKSLQPRMGWVQVWSNTHYDQVEQDILEGREPFAAAHVLAAMLRDRRIRQGAVVFDQPDPQLKLTGEDANLQVLLESKDPAHKAQLLVSEFMVLANAELARWACANDLPLLFRTQNVALPPGTGGHYTRPEDMYRMARMLANATLQTKPVLHASLGVQAYASVTSPLRRYVDFLNLGQVAAWLQSGSGRLGKADLEAGLPMWRSRLEAVGRVQRYRMRYWKLEYLRLQGPQKFWSAVLVDETPTQAVFSLPAEQVMVRAPKRLLGDKFCIGGSYLLRLSRVDPLLNEIKVVEVIEDQSIEKE</sequence>
<dbReference type="RefSeq" id="WP_092116099.1">
    <property type="nucleotide sequence ID" value="NZ_FMXO01000001.1"/>
</dbReference>
<dbReference type="OrthoDB" id="5288992at2"/>
<evidence type="ECO:0000259" key="1">
    <source>
        <dbReference type="SMART" id="SM00955"/>
    </source>
</evidence>
<dbReference type="GO" id="GO:0000175">
    <property type="term" value="F:3'-5'-RNA exonuclease activity"/>
    <property type="evidence" value="ECO:0007669"/>
    <property type="project" value="TreeGrafter"/>
</dbReference>
<evidence type="ECO:0000313" key="3">
    <source>
        <dbReference type="Proteomes" id="UP000198771"/>
    </source>
</evidence>